<gene>
    <name evidence="2" type="ORF">PVE_R2G0440</name>
</gene>
<reference evidence="3" key="1">
    <citation type="submission" date="2016-07" db="EMBL/GenBank/DDBJ databases">
        <authorList>
            <person name="Florea S."/>
            <person name="Webb J.S."/>
            <person name="Jaromczyk J."/>
            <person name="Schardl C.L."/>
        </authorList>
    </citation>
    <scope>NUCLEOTIDE SEQUENCE [LARGE SCALE GENOMIC DNA]</scope>
    <source>
        <strain evidence="3">1YdBTEX2</strain>
    </source>
</reference>
<protein>
    <submittedName>
        <fullName evidence="2">Hypothetical secreted protein</fullName>
    </submittedName>
</protein>
<keyword evidence="1" id="KW-0732">Signal</keyword>
<feature type="signal peptide" evidence="1">
    <location>
        <begin position="1"/>
        <end position="21"/>
    </location>
</feature>
<accession>A0A1D3K812</accession>
<proteinExistence type="predicted"/>
<name>A0A1D3K812_PSEVE</name>
<evidence type="ECO:0000256" key="1">
    <source>
        <dbReference type="SAM" id="SignalP"/>
    </source>
</evidence>
<organism evidence="2 3">
    <name type="scientific">Pseudomonas veronii 1YdBTEX2</name>
    <dbReference type="NCBI Taxonomy" id="1295141"/>
    <lineage>
        <taxon>Bacteria</taxon>
        <taxon>Pseudomonadati</taxon>
        <taxon>Pseudomonadota</taxon>
        <taxon>Gammaproteobacteria</taxon>
        <taxon>Pseudomonadales</taxon>
        <taxon>Pseudomonadaceae</taxon>
        <taxon>Pseudomonas</taxon>
    </lineage>
</organism>
<evidence type="ECO:0000313" key="3">
    <source>
        <dbReference type="Proteomes" id="UP000245431"/>
    </source>
</evidence>
<sequence>MKSRISLITLALLSLASVAQAGQTDTASDLSRLASKTLQVDGITDAQIVEVMKTNPPYSPFIFTYCRKGSPSLWRYEVISSDGPASRRGGRTVKSQAVVIDSESCKAES</sequence>
<dbReference type="AlphaFoldDB" id="A0A1D3K812"/>
<feature type="chain" id="PRO_5008916555" evidence="1">
    <location>
        <begin position="22"/>
        <end position="109"/>
    </location>
</feature>
<dbReference type="EMBL" id="LT599584">
    <property type="protein sequence ID" value="SBW84466.1"/>
    <property type="molecule type" value="Genomic_DNA"/>
</dbReference>
<evidence type="ECO:0000313" key="2">
    <source>
        <dbReference type="EMBL" id="SBW84466.1"/>
    </source>
</evidence>
<dbReference type="Proteomes" id="UP000245431">
    <property type="component" value="Chromosome PVE_r2"/>
</dbReference>